<sequence>MSAPSPSTPRSSGGAGNGGVPREVTWEGLDKKKFFVVGAGMFSCVTCALYPLSVIKTRQMVDGSGSIKGGLSIVKDVVRQRGFFGLYQGFGTIVVGTLPIRMVYLSTLEVVKARARGLCETFDLPPIAHGVADAAGGATASMCSQVLGVPIDIISQRQMTRGVVVRSADGGSTTLTGYRNGWHAISSIVKTEGVRGLYRGFGASIVTLVPGSALWWGAYGTYQRIGWGDFASTSGVTAVVNSEPSDAVAMGVQIASGVCAGMTSGFFTTPLDVVKTRLQVLSGQPGGEAHSFTSTAKELYREHGARGFLRGVRPRMTSVAIWGTTMVTTYEFLKRSSRIEV</sequence>
<evidence type="ECO:0000256" key="9">
    <source>
        <dbReference type="SAM" id="Phobius"/>
    </source>
</evidence>
<keyword evidence="3 6" id="KW-0812">Transmembrane</keyword>
<protein>
    <submittedName>
        <fullName evidence="10">Mitochondrial carrier family</fullName>
    </submittedName>
</protein>
<keyword evidence="9" id="KW-1133">Transmembrane helix</keyword>
<dbReference type="Proteomes" id="UP000001876">
    <property type="component" value="Unassembled WGS sequence"/>
</dbReference>
<dbReference type="GO" id="GO:0016020">
    <property type="term" value="C:membrane"/>
    <property type="evidence" value="ECO:0007669"/>
    <property type="project" value="UniProtKB-SubCell"/>
</dbReference>
<proteinExistence type="inferred from homology"/>
<keyword evidence="11" id="KW-1185">Reference proteome</keyword>
<gene>
    <name evidence="10" type="ORF">MICPUCDRAFT_15293</name>
</gene>
<evidence type="ECO:0000256" key="8">
    <source>
        <dbReference type="SAM" id="MobiDB-lite"/>
    </source>
</evidence>
<feature type="transmembrane region" description="Helical" evidence="9">
    <location>
        <begin position="34"/>
        <end position="52"/>
    </location>
</feature>
<keyword evidence="4" id="KW-0677">Repeat</keyword>
<dbReference type="EMBL" id="GG663737">
    <property type="protein sequence ID" value="EEH58806.1"/>
    <property type="molecule type" value="Genomic_DNA"/>
</dbReference>
<dbReference type="AlphaFoldDB" id="C1MNS7"/>
<feature type="repeat" description="Solcar" evidence="6">
    <location>
        <begin position="32"/>
        <end position="114"/>
    </location>
</feature>
<dbReference type="GeneID" id="9682112"/>
<comment type="similarity">
    <text evidence="7">Belongs to the mitochondrial carrier (TC 2.A.29) family.</text>
</comment>
<dbReference type="OrthoDB" id="250329at2759"/>
<dbReference type="RefSeq" id="XP_003057161.1">
    <property type="nucleotide sequence ID" value="XM_003057115.1"/>
</dbReference>
<keyword evidence="5 6" id="KW-0472">Membrane</keyword>
<dbReference type="OMA" id="GPSGILM"/>
<feature type="repeat" description="Solcar" evidence="6">
    <location>
        <begin position="248"/>
        <end position="336"/>
    </location>
</feature>
<dbReference type="GO" id="GO:0055085">
    <property type="term" value="P:transmembrane transport"/>
    <property type="evidence" value="ECO:0007669"/>
    <property type="project" value="InterPro"/>
</dbReference>
<evidence type="ECO:0000313" key="11">
    <source>
        <dbReference type="Proteomes" id="UP000001876"/>
    </source>
</evidence>
<comment type="subcellular location">
    <subcellularLocation>
        <location evidence="1">Membrane</location>
        <topology evidence="1">Multi-pass membrane protein</topology>
    </subcellularLocation>
</comment>
<dbReference type="KEGG" id="mpp:MICPUCDRAFT_15293"/>
<dbReference type="Pfam" id="PF00153">
    <property type="entry name" value="Mito_carr"/>
    <property type="match status" value="3"/>
</dbReference>
<dbReference type="PANTHER" id="PTHR46080">
    <property type="entry name" value="MITOCHONDRIAL SUBSTRATE CARRIER FAMILY PROTEIN J"/>
    <property type="match status" value="1"/>
</dbReference>
<evidence type="ECO:0000313" key="10">
    <source>
        <dbReference type="EMBL" id="EEH58806.1"/>
    </source>
</evidence>
<keyword evidence="2 7" id="KW-0813">Transport</keyword>
<name>C1MNS7_MICPC</name>
<evidence type="ECO:0000256" key="5">
    <source>
        <dbReference type="ARBA" id="ARBA00023136"/>
    </source>
</evidence>
<organism evidence="11">
    <name type="scientific">Micromonas pusilla (strain CCMP1545)</name>
    <name type="common">Picoplanktonic green alga</name>
    <dbReference type="NCBI Taxonomy" id="564608"/>
    <lineage>
        <taxon>Eukaryota</taxon>
        <taxon>Viridiplantae</taxon>
        <taxon>Chlorophyta</taxon>
        <taxon>Mamiellophyceae</taxon>
        <taxon>Mamiellales</taxon>
        <taxon>Mamiellaceae</taxon>
        <taxon>Micromonas</taxon>
    </lineage>
</organism>
<dbReference type="PANTHER" id="PTHR46080:SF3">
    <property type="entry name" value="MITOCHONDRIAL SUBSTRATE CARRIER FAMILY PROTEIN"/>
    <property type="match status" value="1"/>
</dbReference>
<dbReference type="eggNOG" id="KOG0765">
    <property type="taxonomic scope" value="Eukaryota"/>
</dbReference>
<dbReference type="InterPro" id="IPR002067">
    <property type="entry name" value="MCP"/>
</dbReference>
<evidence type="ECO:0000256" key="4">
    <source>
        <dbReference type="ARBA" id="ARBA00022737"/>
    </source>
</evidence>
<evidence type="ECO:0000256" key="7">
    <source>
        <dbReference type="RuleBase" id="RU000488"/>
    </source>
</evidence>
<evidence type="ECO:0000256" key="3">
    <source>
        <dbReference type="ARBA" id="ARBA00022692"/>
    </source>
</evidence>
<dbReference type="PRINTS" id="PR00926">
    <property type="entry name" value="MITOCARRIER"/>
</dbReference>
<dbReference type="InterPro" id="IPR023395">
    <property type="entry name" value="MCP_dom_sf"/>
</dbReference>
<dbReference type="SUPFAM" id="SSF103506">
    <property type="entry name" value="Mitochondrial carrier"/>
    <property type="match status" value="1"/>
</dbReference>
<feature type="compositionally biased region" description="Polar residues" evidence="8">
    <location>
        <begin position="1"/>
        <end position="11"/>
    </location>
</feature>
<dbReference type="InterPro" id="IPR018108">
    <property type="entry name" value="MCP_transmembrane"/>
</dbReference>
<evidence type="ECO:0000256" key="6">
    <source>
        <dbReference type="PROSITE-ProRule" id="PRU00282"/>
    </source>
</evidence>
<evidence type="ECO:0000256" key="1">
    <source>
        <dbReference type="ARBA" id="ARBA00004141"/>
    </source>
</evidence>
<feature type="repeat" description="Solcar" evidence="6">
    <location>
        <begin position="128"/>
        <end position="225"/>
    </location>
</feature>
<evidence type="ECO:0000256" key="2">
    <source>
        <dbReference type="ARBA" id="ARBA00022448"/>
    </source>
</evidence>
<accession>C1MNS7</accession>
<dbReference type="PROSITE" id="PS50920">
    <property type="entry name" value="SOLCAR"/>
    <property type="match status" value="3"/>
</dbReference>
<dbReference type="Gene3D" id="1.50.40.10">
    <property type="entry name" value="Mitochondrial carrier domain"/>
    <property type="match status" value="2"/>
</dbReference>
<reference evidence="10 11" key="1">
    <citation type="journal article" date="2009" name="Science">
        <title>Green evolution and dynamic adaptations revealed by genomes of the marine picoeukaryotes Micromonas.</title>
        <authorList>
            <person name="Worden A.Z."/>
            <person name="Lee J.H."/>
            <person name="Mock T."/>
            <person name="Rouze P."/>
            <person name="Simmons M.P."/>
            <person name="Aerts A.L."/>
            <person name="Allen A.E."/>
            <person name="Cuvelier M.L."/>
            <person name="Derelle E."/>
            <person name="Everett M.V."/>
            <person name="Foulon E."/>
            <person name="Grimwood J."/>
            <person name="Gundlach H."/>
            <person name="Henrissat B."/>
            <person name="Napoli C."/>
            <person name="McDonald S.M."/>
            <person name="Parker M.S."/>
            <person name="Rombauts S."/>
            <person name="Salamov A."/>
            <person name="Von Dassow P."/>
            <person name="Badger J.H."/>
            <person name="Coutinho P.M."/>
            <person name="Demir E."/>
            <person name="Dubchak I."/>
            <person name="Gentemann C."/>
            <person name="Eikrem W."/>
            <person name="Gready J.E."/>
            <person name="John U."/>
            <person name="Lanier W."/>
            <person name="Lindquist E.A."/>
            <person name="Lucas S."/>
            <person name="Mayer K.F."/>
            <person name="Moreau H."/>
            <person name="Not F."/>
            <person name="Otillar R."/>
            <person name="Panaud O."/>
            <person name="Pangilinan J."/>
            <person name="Paulsen I."/>
            <person name="Piegu B."/>
            <person name="Poliakov A."/>
            <person name="Robbens S."/>
            <person name="Schmutz J."/>
            <person name="Toulza E."/>
            <person name="Wyss T."/>
            <person name="Zelensky A."/>
            <person name="Zhou K."/>
            <person name="Armbrust E.V."/>
            <person name="Bhattacharya D."/>
            <person name="Goodenough U.W."/>
            <person name="Van de Peer Y."/>
            <person name="Grigoriev I.V."/>
        </authorList>
    </citation>
    <scope>NUCLEOTIDE SEQUENCE [LARGE SCALE GENOMIC DNA]</scope>
    <source>
        <strain evidence="10 11">CCMP1545</strain>
    </source>
</reference>
<feature type="region of interest" description="Disordered" evidence="8">
    <location>
        <begin position="1"/>
        <end position="22"/>
    </location>
</feature>